<dbReference type="Pfam" id="PF02152">
    <property type="entry name" value="FolB"/>
    <property type="match status" value="1"/>
</dbReference>
<comment type="pathway">
    <text evidence="2 6">Cofactor biosynthesis; tetrahydrofolate biosynthesis; 2-amino-4-hydroxy-6-hydroxymethyl-7,8-dihydropteridine diphosphate from 7,8-dihydroneopterin triphosphate: step 3/4.</text>
</comment>
<dbReference type="AlphaFoldDB" id="G6ADD7"/>
<dbReference type="GO" id="GO:0046654">
    <property type="term" value="P:tetrahydrofolate biosynthetic process"/>
    <property type="evidence" value="ECO:0007669"/>
    <property type="project" value="UniProtKB-UniRule"/>
</dbReference>
<evidence type="ECO:0000256" key="3">
    <source>
        <dbReference type="ARBA" id="ARBA00005708"/>
    </source>
</evidence>
<accession>G6ADD7</accession>
<dbReference type="InterPro" id="IPR006157">
    <property type="entry name" value="FolB_dom"/>
</dbReference>
<protein>
    <recommendedName>
        <fullName evidence="6">7,8-dihydroneopterin aldolase</fullName>
        <ecNumber evidence="6">4.1.2.25</ecNumber>
    </recommendedName>
</protein>
<comment type="function">
    <text evidence="6">Catalyzes the conversion of 7,8-dihydroneopterin to 6-hydroxymethyl-7,8-dihydropterin.</text>
</comment>
<dbReference type="PANTHER" id="PTHR42844">
    <property type="entry name" value="DIHYDRONEOPTERIN ALDOLASE 1-RELATED"/>
    <property type="match status" value="1"/>
</dbReference>
<organism evidence="8 9">
    <name type="scientific">Prevotella histicola F0411</name>
    <dbReference type="NCBI Taxonomy" id="857291"/>
    <lineage>
        <taxon>Bacteria</taxon>
        <taxon>Pseudomonadati</taxon>
        <taxon>Bacteroidota</taxon>
        <taxon>Bacteroidia</taxon>
        <taxon>Bacteroidales</taxon>
        <taxon>Prevotellaceae</taxon>
        <taxon>Prevotella</taxon>
    </lineage>
</organism>
<proteinExistence type="inferred from homology"/>
<dbReference type="Proteomes" id="UP000004597">
    <property type="component" value="Unassembled WGS sequence"/>
</dbReference>
<dbReference type="EMBL" id="AFXP01000002">
    <property type="protein sequence ID" value="EHG17443.1"/>
    <property type="molecule type" value="Genomic_DNA"/>
</dbReference>
<dbReference type="PATRIC" id="fig|857291.3.peg.214"/>
<dbReference type="Gene3D" id="3.30.1130.10">
    <property type="match status" value="1"/>
</dbReference>
<feature type="domain" description="Dihydroneopterin aldolase/epimerase" evidence="7">
    <location>
        <begin position="14"/>
        <end position="126"/>
    </location>
</feature>
<keyword evidence="4 6" id="KW-0289">Folate biosynthesis</keyword>
<dbReference type="STRING" id="857291.HMPREF9138_00219"/>
<dbReference type="InterPro" id="IPR006156">
    <property type="entry name" value="Dihydroneopterin_aldolase"/>
</dbReference>
<dbReference type="UniPathway" id="UPA00077">
    <property type="reaction ID" value="UER00154"/>
</dbReference>
<sequence>MKLKNRMVISTSYILLRGVRFHAFIGVGEQERCVGNDYILDLRIGYSLANAMESDDVMDTLNYAEVYDLIKNVMQHPMKLLEAAAGCIVDNLTATYKGIESIDLKLIKQNPPMGADCEGAGVELHLINK</sequence>
<name>G6ADD7_9BACT</name>
<reference evidence="8 9" key="1">
    <citation type="submission" date="2011-10" db="EMBL/GenBank/DDBJ databases">
        <title>The Genome Sequence of Prevotella histicola F0411.</title>
        <authorList>
            <consortium name="The Broad Institute Genome Sequencing Platform"/>
            <person name="Earl A."/>
            <person name="Ward D."/>
            <person name="Feldgarden M."/>
            <person name="Gevers D."/>
            <person name="Izard J."/>
            <person name="Ganesan A."/>
            <person name="Blanton J.M."/>
            <person name="Baranova O.V."/>
            <person name="Tanner A.C."/>
            <person name="Mathney J.M.J."/>
            <person name="Dewhirst F.E."/>
            <person name="Young S.K."/>
            <person name="Zeng Q."/>
            <person name="Gargeya S."/>
            <person name="Fitzgerald M."/>
            <person name="Haas B."/>
            <person name="Abouelleil A."/>
            <person name="Alvarado L."/>
            <person name="Arachchi H.M."/>
            <person name="Berlin A."/>
            <person name="Brown A."/>
            <person name="Chapman S.B."/>
            <person name="Chen Z."/>
            <person name="Dunbar C."/>
            <person name="Freedman E."/>
            <person name="Gearin G."/>
            <person name="Gellesch M."/>
            <person name="Goldberg J."/>
            <person name="Griggs A."/>
            <person name="Gujja S."/>
            <person name="Heiman D."/>
            <person name="Howarth C."/>
            <person name="Larson L."/>
            <person name="Lui A."/>
            <person name="MacDonald P.J.P."/>
            <person name="Montmayeur A."/>
            <person name="Murphy C."/>
            <person name="Neiman D."/>
            <person name="Pearson M."/>
            <person name="Priest M."/>
            <person name="Roberts A."/>
            <person name="Saif S."/>
            <person name="Shea T."/>
            <person name="Shenoy N."/>
            <person name="Sisk P."/>
            <person name="Stolte C."/>
            <person name="Sykes S."/>
            <person name="Wortman J."/>
            <person name="Nusbaum C."/>
            <person name="Birren B."/>
        </authorList>
    </citation>
    <scope>NUCLEOTIDE SEQUENCE [LARGE SCALE GENOMIC DNA]</scope>
    <source>
        <strain evidence="8 9">F0411</strain>
    </source>
</reference>
<evidence type="ECO:0000256" key="2">
    <source>
        <dbReference type="ARBA" id="ARBA00005013"/>
    </source>
</evidence>
<dbReference type="SMART" id="SM00905">
    <property type="entry name" value="FolB"/>
    <property type="match status" value="1"/>
</dbReference>
<dbReference type="InterPro" id="IPR043133">
    <property type="entry name" value="GTP-CH-I_C/QueF"/>
</dbReference>
<comment type="similarity">
    <text evidence="3 6">Belongs to the DHNA family.</text>
</comment>
<dbReference type="NCBIfam" id="TIGR00526">
    <property type="entry name" value="folB_dom"/>
    <property type="match status" value="1"/>
</dbReference>
<dbReference type="NCBIfam" id="TIGR00525">
    <property type="entry name" value="folB"/>
    <property type="match status" value="1"/>
</dbReference>
<dbReference type="GO" id="GO:0046656">
    <property type="term" value="P:folic acid biosynthetic process"/>
    <property type="evidence" value="ECO:0007669"/>
    <property type="project" value="UniProtKB-UniRule"/>
</dbReference>
<evidence type="ECO:0000256" key="5">
    <source>
        <dbReference type="ARBA" id="ARBA00023239"/>
    </source>
</evidence>
<evidence type="ECO:0000313" key="9">
    <source>
        <dbReference type="Proteomes" id="UP000004597"/>
    </source>
</evidence>
<keyword evidence="9" id="KW-1185">Reference proteome</keyword>
<dbReference type="SUPFAM" id="SSF55620">
    <property type="entry name" value="Tetrahydrobiopterin biosynthesis enzymes-like"/>
    <property type="match status" value="1"/>
</dbReference>
<keyword evidence="5 6" id="KW-0456">Lyase</keyword>
<dbReference type="GO" id="GO:0005737">
    <property type="term" value="C:cytoplasm"/>
    <property type="evidence" value="ECO:0007669"/>
    <property type="project" value="TreeGrafter"/>
</dbReference>
<dbReference type="GO" id="GO:0004150">
    <property type="term" value="F:dihydroneopterin aldolase activity"/>
    <property type="evidence" value="ECO:0007669"/>
    <property type="project" value="UniProtKB-UniRule"/>
</dbReference>
<evidence type="ECO:0000256" key="6">
    <source>
        <dbReference type="RuleBase" id="RU362079"/>
    </source>
</evidence>
<evidence type="ECO:0000259" key="7">
    <source>
        <dbReference type="SMART" id="SM00905"/>
    </source>
</evidence>
<dbReference type="EC" id="4.1.2.25" evidence="6"/>
<evidence type="ECO:0000313" key="8">
    <source>
        <dbReference type="EMBL" id="EHG17443.1"/>
    </source>
</evidence>
<dbReference type="PANTHER" id="PTHR42844:SF1">
    <property type="entry name" value="DIHYDRONEOPTERIN ALDOLASE 1-RELATED"/>
    <property type="match status" value="1"/>
</dbReference>
<dbReference type="HOGENOM" id="CLU_112632_1_2_10"/>
<comment type="caution">
    <text evidence="8">The sequence shown here is derived from an EMBL/GenBank/DDBJ whole genome shotgun (WGS) entry which is preliminary data.</text>
</comment>
<comment type="catalytic activity">
    <reaction evidence="1 6">
        <text>7,8-dihydroneopterin = 6-hydroxymethyl-7,8-dihydropterin + glycolaldehyde</text>
        <dbReference type="Rhea" id="RHEA:10540"/>
        <dbReference type="ChEBI" id="CHEBI:17001"/>
        <dbReference type="ChEBI" id="CHEBI:17071"/>
        <dbReference type="ChEBI" id="CHEBI:44841"/>
        <dbReference type="EC" id="4.1.2.25"/>
    </reaction>
</comment>
<gene>
    <name evidence="8" type="ORF">HMPREF9138_00219</name>
</gene>
<evidence type="ECO:0000256" key="1">
    <source>
        <dbReference type="ARBA" id="ARBA00001353"/>
    </source>
</evidence>
<evidence type="ECO:0000256" key="4">
    <source>
        <dbReference type="ARBA" id="ARBA00022909"/>
    </source>
</evidence>